<protein>
    <submittedName>
        <fullName evidence="2">Uncharacterized protein</fullName>
    </submittedName>
</protein>
<gene>
    <name evidence="2" type="ORF">CY0110_11837</name>
</gene>
<name>A3IQN8_9CHRO</name>
<proteinExistence type="predicted"/>
<dbReference type="Proteomes" id="UP000003781">
    <property type="component" value="Unassembled WGS sequence"/>
</dbReference>
<feature type="non-terminal residue" evidence="2">
    <location>
        <position position="1"/>
    </location>
</feature>
<accession>A3IQN8</accession>
<keyword evidence="3" id="KW-1185">Reference proteome</keyword>
<keyword evidence="1" id="KW-0175">Coiled coil</keyword>
<comment type="caution">
    <text evidence="2">The sequence shown here is derived from an EMBL/GenBank/DDBJ whole genome shotgun (WGS) entry which is preliminary data.</text>
</comment>
<dbReference type="eggNOG" id="COG1216">
    <property type="taxonomic scope" value="Bacteria"/>
</dbReference>
<dbReference type="EMBL" id="AAXW01000015">
    <property type="protein sequence ID" value="EAZ91313.1"/>
    <property type="molecule type" value="Genomic_DNA"/>
</dbReference>
<feature type="coiled-coil region" evidence="1">
    <location>
        <begin position="76"/>
        <end position="124"/>
    </location>
</feature>
<sequence>NYKIVADVEWYLKLLQHNDINWYYYPRTIASYAIDGLSTKDIKLTRGEYWQAHNSAEVYKGNNWDKKRLLKYQDVILYFEEQLSFSQKNNEQLKNELETVKAKLQESQALVINQGNTLQELKQEMEAMKTSKFWKLRFLWFKVKKNIGLAIE</sequence>
<organism evidence="2 3">
    <name type="scientific">Crocosphaera chwakensis CCY0110</name>
    <dbReference type="NCBI Taxonomy" id="391612"/>
    <lineage>
        <taxon>Bacteria</taxon>
        <taxon>Bacillati</taxon>
        <taxon>Cyanobacteriota</taxon>
        <taxon>Cyanophyceae</taxon>
        <taxon>Oscillatoriophycideae</taxon>
        <taxon>Chroococcales</taxon>
        <taxon>Aphanothecaceae</taxon>
        <taxon>Crocosphaera</taxon>
        <taxon>Crocosphaera chwakensis</taxon>
    </lineage>
</organism>
<evidence type="ECO:0000313" key="2">
    <source>
        <dbReference type="EMBL" id="EAZ91313.1"/>
    </source>
</evidence>
<dbReference type="AlphaFoldDB" id="A3IQN8"/>
<evidence type="ECO:0000313" key="3">
    <source>
        <dbReference type="Proteomes" id="UP000003781"/>
    </source>
</evidence>
<evidence type="ECO:0000256" key="1">
    <source>
        <dbReference type="SAM" id="Coils"/>
    </source>
</evidence>
<reference evidence="2 3" key="1">
    <citation type="submission" date="2007-03" db="EMBL/GenBank/DDBJ databases">
        <authorList>
            <person name="Stal L."/>
            <person name="Ferriera S."/>
            <person name="Johnson J."/>
            <person name="Kravitz S."/>
            <person name="Beeson K."/>
            <person name="Sutton G."/>
            <person name="Rogers Y.-H."/>
            <person name="Friedman R."/>
            <person name="Frazier M."/>
            <person name="Venter J.C."/>
        </authorList>
    </citation>
    <scope>NUCLEOTIDE SEQUENCE [LARGE SCALE GENOMIC DNA]</scope>
    <source>
        <strain evidence="2 3">CCY0110</strain>
    </source>
</reference>